<sequence length="50" mass="5539">MNVTCITNCVSLKIYVQDWKDGSVVKRTGCSSEVLSSIPSNHMDYTDTVL</sequence>
<dbReference type="AlphaFoldDB" id="G3INI3"/>
<reference evidence="2" key="1">
    <citation type="journal article" date="2011" name="Nat. Biotechnol.">
        <title>The genomic sequence of the Chinese hamster ovary (CHO)-K1 cell line.</title>
        <authorList>
            <person name="Xu X."/>
            <person name="Nagarajan H."/>
            <person name="Lewis N.E."/>
            <person name="Pan S."/>
            <person name="Cai Z."/>
            <person name="Liu X."/>
            <person name="Chen W."/>
            <person name="Xie M."/>
            <person name="Wang W."/>
            <person name="Hammond S."/>
            <person name="Andersen M.R."/>
            <person name="Neff N."/>
            <person name="Passarelli B."/>
            <person name="Koh W."/>
            <person name="Fan H.C."/>
            <person name="Wang J."/>
            <person name="Gui Y."/>
            <person name="Lee K.H."/>
            <person name="Betenbaugh M.J."/>
            <person name="Quake S.R."/>
            <person name="Famili I."/>
            <person name="Palsson B.O."/>
            <person name="Wang J."/>
        </authorList>
    </citation>
    <scope>NUCLEOTIDE SEQUENCE [LARGE SCALE GENOMIC DNA]</scope>
    <source>
        <strain evidence="2">CHO K1 cell line</strain>
    </source>
</reference>
<proteinExistence type="predicted"/>
<organism evidence="1 2">
    <name type="scientific">Cricetulus griseus</name>
    <name type="common">Chinese hamster</name>
    <name type="synonym">Cricetulus barabensis griseus</name>
    <dbReference type="NCBI Taxonomy" id="10029"/>
    <lineage>
        <taxon>Eukaryota</taxon>
        <taxon>Metazoa</taxon>
        <taxon>Chordata</taxon>
        <taxon>Craniata</taxon>
        <taxon>Vertebrata</taxon>
        <taxon>Euteleostomi</taxon>
        <taxon>Mammalia</taxon>
        <taxon>Eutheria</taxon>
        <taxon>Euarchontoglires</taxon>
        <taxon>Glires</taxon>
        <taxon>Rodentia</taxon>
        <taxon>Myomorpha</taxon>
        <taxon>Muroidea</taxon>
        <taxon>Cricetidae</taxon>
        <taxon>Cricetinae</taxon>
        <taxon>Cricetulus</taxon>
    </lineage>
</organism>
<gene>
    <name evidence="1" type="ORF">I79_025508</name>
</gene>
<evidence type="ECO:0000313" key="2">
    <source>
        <dbReference type="Proteomes" id="UP000001075"/>
    </source>
</evidence>
<dbReference type="EMBL" id="JH006130">
    <property type="protein sequence ID" value="EGW15311.1"/>
    <property type="molecule type" value="Genomic_DNA"/>
</dbReference>
<accession>G3INI3</accession>
<dbReference type="InParanoid" id="G3INI3"/>
<protein>
    <submittedName>
        <fullName evidence="1">Uncharacterized protein</fullName>
    </submittedName>
</protein>
<dbReference type="Proteomes" id="UP000001075">
    <property type="component" value="Unassembled WGS sequence"/>
</dbReference>
<name>G3INI3_CRIGR</name>
<evidence type="ECO:0000313" key="1">
    <source>
        <dbReference type="EMBL" id="EGW15311.1"/>
    </source>
</evidence>